<feature type="transmembrane region" description="Helical" evidence="1">
    <location>
        <begin position="75"/>
        <end position="96"/>
    </location>
</feature>
<proteinExistence type="predicted"/>
<dbReference type="EMBL" id="JAKGBZ010000026">
    <property type="protein sequence ID" value="MCF3947617.1"/>
    <property type="molecule type" value="Genomic_DNA"/>
</dbReference>
<accession>A0ABS9DXZ1</accession>
<keyword evidence="1" id="KW-0472">Membrane</keyword>
<feature type="transmembrane region" description="Helical" evidence="1">
    <location>
        <begin position="51"/>
        <end position="69"/>
    </location>
</feature>
<organism evidence="2 3">
    <name type="scientific">Acidiphilium iwatense</name>
    <dbReference type="NCBI Taxonomy" id="768198"/>
    <lineage>
        <taxon>Bacteria</taxon>
        <taxon>Pseudomonadati</taxon>
        <taxon>Pseudomonadota</taxon>
        <taxon>Alphaproteobacteria</taxon>
        <taxon>Acetobacterales</taxon>
        <taxon>Acidocellaceae</taxon>
        <taxon>Acidiphilium</taxon>
    </lineage>
</organism>
<sequence length="128" mass="14561">MPTPEWTASLSARDDATRGNGGRRAFVMRKIHWPNGNAIIKFIDSGGVESIIFAFSTLSFFFVTFRSIIVRGAVFNYLAYSINFTIILWSGAYVLIKNDITAQNKSKISEKLHQLELRLEKLEKTKEQ</sequence>
<keyword evidence="3" id="KW-1185">Reference proteome</keyword>
<gene>
    <name evidence="2" type="ORF">L2A60_13110</name>
</gene>
<evidence type="ECO:0000313" key="2">
    <source>
        <dbReference type="EMBL" id="MCF3947617.1"/>
    </source>
</evidence>
<protein>
    <submittedName>
        <fullName evidence="2">Uncharacterized protein</fullName>
    </submittedName>
</protein>
<dbReference type="RefSeq" id="WP_235704868.1">
    <property type="nucleotide sequence ID" value="NZ_JAKGBZ010000026.1"/>
</dbReference>
<evidence type="ECO:0000256" key="1">
    <source>
        <dbReference type="SAM" id="Phobius"/>
    </source>
</evidence>
<dbReference type="Proteomes" id="UP001521209">
    <property type="component" value="Unassembled WGS sequence"/>
</dbReference>
<keyword evidence="1" id="KW-0812">Transmembrane</keyword>
<name>A0ABS9DXZ1_9PROT</name>
<evidence type="ECO:0000313" key="3">
    <source>
        <dbReference type="Proteomes" id="UP001521209"/>
    </source>
</evidence>
<keyword evidence="1" id="KW-1133">Transmembrane helix</keyword>
<reference evidence="2 3" key="1">
    <citation type="submission" date="2022-01" db="EMBL/GenBank/DDBJ databases">
        <authorList>
            <person name="Won M."/>
            <person name="Kim S.-J."/>
            <person name="Kwon S.-W."/>
        </authorList>
    </citation>
    <scope>NUCLEOTIDE SEQUENCE [LARGE SCALE GENOMIC DNA]</scope>
    <source>
        <strain evidence="2 3">KCTC 23505</strain>
    </source>
</reference>
<comment type="caution">
    <text evidence="2">The sequence shown here is derived from an EMBL/GenBank/DDBJ whole genome shotgun (WGS) entry which is preliminary data.</text>
</comment>